<reference evidence="1" key="1">
    <citation type="submission" date="2023-08" db="EMBL/GenBank/DDBJ databases">
        <authorList>
            <person name="Chen Y."/>
            <person name="Shah S."/>
            <person name="Dougan E. K."/>
            <person name="Thang M."/>
            <person name="Chan C."/>
        </authorList>
    </citation>
    <scope>NUCLEOTIDE SEQUENCE</scope>
</reference>
<organism evidence="1 2">
    <name type="scientific">Effrenium voratum</name>
    <dbReference type="NCBI Taxonomy" id="2562239"/>
    <lineage>
        <taxon>Eukaryota</taxon>
        <taxon>Sar</taxon>
        <taxon>Alveolata</taxon>
        <taxon>Dinophyceae</taxon>
        <taxon>Suessiales</taxon>
        <taxon>Symbiodiniaceae</taxon>
        <taxon>Effrenium</taxon>
    </lineage>
</organism>
<evidence type="ECO:0000313" key="1">
    <source>
        <dbReference type="EMBL" id="CAJ1379757.1"/>
    </source>
</evidence>
<dbReference type="EMBL" id="CAUJNA010000657">
    <property type="protein sequence ID" value="CAJ1379757.1"/>
    <property type="molecule type" value="Genomic_DNA"/>
</dbReference>
<keyword evidence="2" id="KW-1185">Reference proteome</keyword>
<protein>
    <recommendedName>
        <fullName evidence="3">Sulfotransferase</fullName>
    </recommendedName>
</protein>
<dbReference type="Proteomes" id="UP001178507">
    <property type="component" value="Unassembled WGS sequence"/>
</dbReference>
<comment type="caution">
    <text evidence="1">The sequence shown here is derived from an EMBL/GenBank/DDBJ whole genome shotgun (WGS) entry which is preliminary data.</text>
</comment>
<evidence type="ECO:0008006" key="3">
    <source>
        <dbReference type="Google" id="ProtNLM"/>
    </source>
</evidence>
<sequence length="457" mass="50755">MRLLVGLAPGCAGYLVRCSLDTSQDSEGSCCRRAFHETWHYNFDKLLEGCAAAAAIHGGPRPAFHVRWQLHQGQAHCLVEDCEECPRLVSPAAGWDSYASQELCPGGSMLIIGDSFLKSVDEEFMVTFGAHLLRPDQKVESLRAECSEETQRLVARVCFSGHCDEWSKYAMPRCRIFLGSPYSVNSMDFFTGHACSDKGRLLCPPGVPLALEVKLKAGSRSAGLWAAMMEGLLPGLIAARRTITGMLQDGYTGAVLERYCHEWLEQDSFRLGCPRETWVGTANRIIGKFLHDRASPKLGLPMHLCPTCCAEGAQRLRVVFLRSPFARLVSYFQEWQPKAGKMPFSSWVEEVLAEQPNRSLIRERDEQHVAPVFRETPRPDQLIFLLEDVAGSVQRVEKELCAGWGFCLPLPGFPGGRQGAGQRAAGAANARWTPALRRLVERRYVHDRADVSVSDAD</sequence>
<accession>A0AA36MPV8</accession>
<evidence type="ECO:0000313" key="2">
    <source>
        <dbReference type="Proteomes" id="UP001178507"/>
    </source>
</evidence>
<dbReference type="AlphaFoldDB" id="A0AA36MPV8"/>
<gene>
    <name evidence="1" type="ORF">EVOR1521_LOCUS7897</name>
</gene>
<name>A0AA36MPV8_9DINO</name>
<proteinExistence type="predicted"/>